<reference evidence="2 3" key="1">
    <citation type="journal article" date="2018" name="BMC Genomics">
        <title>Genomic comparison of Trypanosoma conorhini and Trypanosoma rangeli to Trypanosoma cruzi strains of high and low virulence.</title>
        <authorList>
            <person name="Bradwell K.R."/>
            <person name="Koparde V.N."/>
            <person name="Matveyev A.V."/>
            <person name="Serrano M.G."/>
            <person name="Alves J.M."/>
            <person name="Parikh H."/>
            <person name="Huang B."/>
            <person name="Lee V."/>
            <person name="Espinosa-Alvarez O."/>
            <person name="Ortiz P.A."/>
            <person name="Costa-Martins A.G."/>
            <person name="Teixeira M.M."/>
            <person name="Buck G.A."/>
        </authorList>
    </citation>
    <scope>NUCLEOTIDE SEQUENCE [LARGE SCALE GENOMIC DNA]</scope>
    <source>
        <strain evidence="2 3">025E</strain>
    </source>
</reference>
<dbReference type="AlphaFoldDB" id="A0A422QAE3"/>
<dbReference type="RefSeq" id="XP_029232081.1">
    <property type="nucleotide sequence ID" value="XM_029367777.1"/>
</dbReference>
<accession>A0A422QAE3</accession>
<dbReference type="Proteomes" id="UP000284403">
    <property type="component" value="Unassembled WGS sequence"/>
</dbReference>
<keyword evidence="1" id="KW-0732">Signal</keyword>
<dbReference type="GeneID" id="40314448"/>
<comment type="caution">
    <text evidence="2">The sequence shown here is derived from an EMBL/GenBank/DDBJ whole genome shotgun (WGS) entry which is preliminary data.</text>
</comment>
<name>A0A422QAE3_9TRYP</name>
<sequence length="325" mass="36614">MASLLPLTCVCLLVQLLLSAERAAAMGINGFTVVVLQDEAAETLRMAPEGAVLQLPPYYVQLSSNWTVLERNTLNREPQDEDRRGGQLLHCRLPRPHTAATVALREADYVRRHQERMRVAIWKWLNDAAQEDGCVFGDGEGALTGVAEWYLFCPRGLIRKVNRTAVAALHGASPSELPRVVKRLVQRYRGTGEKRGHDRRLDQWTSVIGEYKKRLTQPRWGAERQAWELLYPTNRACDPGHVNASTERAGTRNADKQGGARREAWETVVRFYCRPGRRGSSLREWTITEVRQLCLYEIAVAASVVCEWEQGMESLGVNPIPCVVV</sequence>
<evidence type="ECO:0000313" key="3">
    <source>
        <dbReference type="Proteomes" id="UP000284403"/>
    </source>
</evidence>
<dbReference type="OrthoDB" id="271467at2759"/>
<protein>
    <submittedName>
        <fullName evidence="2">Uncharacterized protein</fullName>
    </submittedName>
</protein>
<evidence type="ECO:0000256" key="1">
    <source>
        <dbReference type="SAM" id="SignalP"/>
    </source>
</evidence>
<dbReference type="EMBL" id="MKKU01000024">
    <property type="protein sequence ID" value="RNF26875.1"/>
    <property type="molecule type" value="Genomic_DNA"/>
</dbReference>
<proteinExistence type="predicted"/>
<keyword evidence="3" id="KW-1185">Reference proteome</keyword>
<feature type="chain" id="PRO_5019555007" evidence="1">
    <location>
        <begin position="26"/>
        <end position="325"/>
    </location>
</feature>
<gene>
    <name evidence="2" type="ORF">Tco025E_00837</name>
</gene>
<organism evidence="2 3">
    <name type="scientific">Trypanosoma conorhini</name>
    <dbReference type="NCBI Taxonomy" id="83891"/>
    <lineage>
        <taxon>Eukaryota</taxon>
        <taxon>Discoba</taxon>
        <taxon>Euglenozoa</taxon>
        <taxon>Kinetoplastea</taxon>
        <taxon>Metakinetoplastina</taxon>
        <taxon>Trypanosomatida</taxon>
        <taxon>Trypanosomatidae</taxon>
        <taxon>Trypanosoma</taxon>
    </lineage>
</organism>
<feature type="signal peptide" evidence="1">
    <location>
        <begin position="1"/>
        <end position="25"/>
    </location>
</feature>
<evidence type="ECO:0000313" key="2">
    <source>
        <dbReference type="EMBL" id="RNF26875.1"/>
    </source>
</evidence>